<evidence type="ECO:0000313" key="5">
    <source>
        <dbReference type="Proteomes" id="UP001597295"/>
    </source>
</evidence>
<dbReference type="InterPro" id="IPR034333">
    <property type="entry name" value="GST_Zeta_N"/>
</dbReference>
<keyword evidence="4" id="KW-0413">Isomerase</keyword>
<dbReference type="InterPro" id="IPR040079">
    <property type="entry name" value="Glutathione_S-Trfase"/>
</dbReference>
<dbReference type="InterPro" id="IPR036249">
    <property type="entry name" value="Thioredoxin-like_sf"/>
</dbReference>
<dbReference type="SUPFAM" id="SSF47616">
    <property type="entry name" value="GST C-terminal domain-like"/>
    <property type="match status" value="1"/>
</dbReference>
<dbReference type="SFLD" id="SFLDG00358">
    <property type="entry name" value="Main_(cytGST)"/>
    <property type="match status" value="1"/>
</dbReference>
<dbReference type="SFLD" id="SFLDS00019">
    <property type="entry name" value="Glutathione_Transferase_(cytos"/>
    <property type="match status" value="1"/>
</dbReference>
<gene>
    <name evidence="4" type="primary">maiA</name>
    <name evidence="4" type="ORF">ACFSM5_04580</name>
</gene>
<dbReference type="PANTHER" id="PTHR42673:SF21">
    <property type="entry name" value="GLUTATHIONE S-TRANSFERASE YFCF"/>
    <property type="match status" value="1"/>
</dbReference>
<comment type="similarity">
    <text evidence="1">Belongs to the GST superfamily. Zeta family.</text>
</comment>
<dbReference type="Pfam" id="PF13409">
    <property type="entry name" value="GST_N_2"/>
    <property type="match status" value="1"/>
</dbReference>
<dbReference type="InterPro" id="IPR004045">
    <property type="entry name" value="Glutathione_S-Trfase_N"/>
</dbReference>
<dbReference type="InterPro" id="IPR036282">
    <property type="entry name" value="Glutathione-S-Trfase_C_sf"/>
</dbReference>
<dbReference type="EC" id="5.2.1.2" evidence="4"/>
<dbReference type="InterPro" id="IPR034330">
    <property type="entry name" value="GST_Zeta_C"/>
</dbReference>
<dbReference type="EMBL" id="JBHUIP010000003">
    <property type="protein sequence ID" value="MFD2262152.1"/>
    <property type="molecule type" value="Genomic_DNA"/>
</dbReference>
<dbReference type="Proteomes" id="UP001597295">
    <property type="component" value="Unassembled WGS sequence"/>
</dbReference>
<proteinExistence type="inferred from homology"/>
<keyword evidence="5" id="KW-1185">Reference proteome</keyword>
<feature type="domain" description="GST N-terminal" evidence="2">
    <location>
        <begin position="1"/>
        <end position="81"/>
    </location>
</feature>
<dbReference type="RefSeq" id="WP_379875068.1">
    <property type="nucleotide sequence ID" value="NZ_JBHUIP010000003.1"/>
</dbReference>
<sequence length="214" mass="23626">MRLYDYFRSSAAYRVRIALNLKGLTAERAFVHLRKGEQRGESFLALNPQGFVPALVTDEGAILTQSMAIIEYLDELQPRPSLLPGDAAQRARLRALAQLIACDIHPLNNLRILKYLKQDLALEQAQIDGWVTHWIAEGFAALEAALGPTAGPFCVGNNPTLPDVILAPQVFSARRFNVEMKPYPTIRRIAANLDAHEAFAAAHPMSQPDTEVGN</sequence>
<dbReference type="PROSITE" id="PS50404">
    <property type="entry name" value="GST_NTER"/>
    <property type="match status" value="1"/>
</dbReference>
<dbReference type="InterPro" id="IPR010987">
    <property type="entry name" value="Glutathione-S-Trfase_C-like"/>
</dbReference>
<dbReference type="InterPro" id="IPR005955">
    <property type="entry name" value="GST_Zeta"/>
</dbReference>
<evidence type="ECO:0000313" key="4">
    <source>
        <dbReference type="EMBL" id="MFD2262152.1"/>
    </source>
</evidence>
<evidence type="ECO:0000256" key="1">
    <source>
        <dbReference type="ARBA" id="ARBA00010007"/>
    </source>
</evidence>
<dbReference type="Gene3D" id="1.20.1050.10">
    <property type="match status" value="1"/>
</dbReference>
<accession>A0ABW5DMD0</accession>
<feature type="domain" description="GST C-terminal" evidence="3">
    <location>
        <begin position="86"/>
        <end position="212"/>
    </location>
</feature>
<name>A0ABW5DMD0_9PROT</name>
<dbReference type="NCBIfam" id="TIGR01262">
    <property type="entry name" value="maiA"/>
    <property type="match status" value="1"/>
</dbReference>
<organism evidence="4 5">
    <name type="scientific">Lacibacterium aquatile</name>
    <dbReference type="NCBI Taxonomy" id="1168082"/>
    <lineage>
        <taxon>Bacteria</taxon>
        <taxon>Pseudomonadati</taxon>
        <taxon>Pseudomonadota</taxon>
        <taxon>Alphaproteobacteria</taxon>
        <taxon>Rhodospirillales</taxon>
        <taxon>Rhodospirillaceae</taxon>
    </lineage>
</organism>
<dbReference type="SUPFAM" id="SSF52833">
    <property type="entry name" value="Thioredoxin-like"/>
    <property type="match status" value="1"/>
</dbReference>
<evidence type="ECO:0000259" key="2">
    <source>
        <dbReference type="PROSITE" id="PS50404"/>
    </source>
</evidence>
<dbReference type="PROSITE" id="PS50405">
    <property type="entry name" value="GST_CTER"/>
    <property type="match status" value="1"/>
</dbReference>
<dbReference type="CDD" id="cd03191">
    <property type="entry name" value="GST_C_Zeta"/>
    <property type="match status" value="1"/>
</dbReference>
<protein>
    <submittedName>
        <fullName evidence="4">Maleylacetoacetate isomerase</fullName>
        <ecNumber evidence="4">5.2.1.2</ecNumber>
    </submittedName>
</protein>
<reference evidence="5" key="1">
    <citation type="journal article" date="2019" name="Int. J. Syst. Evol. Microbiol.">
        <title>The Global Catalogue of Microorganisms (GCM) 10K type strain sequencing project: providing services to taxonomists for standard genome sequencing and annotation.</title>
        <authorList>
            <consortium name="The Broad Institute Genomics Platform"/>
            <consortium name="The Broad Institute Genome Sequencing Center for Infectious Disease"/>
            <person name="Wu L."/>
            <person name="Ma J."/>
        </authorList>
    </citation>
    <scope>NUCLEOTIDE SEQUENCE [LARGE SCALE GENOMIC DNA]</scope>
    <source>
        <strain evidence="5">CGMCC 1.19062</strain>
    </source>
</reference>
<dbReference type="GO" id="GO:0016034">
    <property type="term" value="F:maleylacetoacetate isomerase activity"/>
    <property type="evidence" value="ECO:0007669"/>
    <property type="project" value="UniProtKB-EC"/>
</dbReference>
<dbReference type="CDD" id="cd03042">
    <property type="entry name" value="GST_N_Zeta"/>
    <property type="match status" value="1"/>
</dbReference>
<dbReference type="PANTHER" id="PTHR42673">
    <property type="entry name" value="MALEYLACETOACETATE ISOMERASE"/>
    <property type="match status" value="1"/>
</dbReference>
<comment type="caution">
    <text evidence="4">The sequence shown here is derived from an EMBL/GenBank/DDBJ whole genome shotgun (WGS) entry which is preliminary data.</text>
</comment>
<dbReference type="Gene3D" id="3.40.30.10">
    <property type="entry name" value="Glutaredoxin"/>
    <property type="match status" value="1"/>
</dbReference>
<evidence type="ECO:0000259" key="3">
    <source>
        <dbReference type="PROSITE" id="PS50405"/>
    </source>
</evidence>